<dbReference type="Gene3D" id="3.30.1380.20">
    <property type="entry name" value="Trafficking protein particle complex subunit 3"/>
    <property type="match status" value="1"/>
</dbReference>
<dbReference type="Proteomes" id="UP000010094">
    <property type="component" value="Chromosome II"/>
</dbReference>
<evidence type="ECO:0000313" key="3">
    <source>
        <dbReference type="Proteomes" id="UP000010094"/>
    </source>
</evidence>
<dbReference type="KEGG" id="ero:EROM_020880"/>
<dbReference type="RefSeq" id="XP_009264060.1">
    <property type="nucleotide sequence ID" value="XM_009265785.1"/>
</dbReference>
<gene>
    <name evidence="2" type="ordered locus">EROM_020880</name>
</gene>
<dbReference type="SUPFAM" id="SSF111126">
    <property type="entry name" value="Ligand-binding domain in the NO signalling and Golgi transport"/>
    <property type="match status" value="1"/>
</dbReference>
<dbReference type="AlphaFoldDB" id="I6ZH89"/>
<protein>
    <recommendedName>
        <fullName evidence="4">Transport protein particle complex subunit</fullName>
    </recommendedName>
</protein>
<dbReference type="InterPro" id="IPR024096">
    <property type="entry name" value="NO_sig/Golgi_transp_ligand-bd"/>
</dbReference>
<dbReference type="OrthoDB" id="10262857at2759"/>
<proteinExistence type="inferred from homology"/>
<evidence type="ECO:0000313" key="2">
    <source>
        <dbReference type="EMBL" id="AFN82563.1"/>
    </source>
</evidence>
<sequence>MSKRNEQQMSYDVFALVYTSFINKVVKDGVGKDREKMFRIGVRIGERLADDFFFTASPGKPMSLAEISKDVSETFFPHYFSFRPTYNQGIIALKKFPMLQYTRKEKKCLEMICGILKGVYNHVSKEDIWFEASEDSGEYCIIVRDAGCAMDPVVMKFSDDLGEKN</sequence>
<dbReference type="InterPro" id="IPR007194">
    <property type="entry name" value="TRAPP_component"/>
</dbReference>
<comment type="similarity">
    <text evidence="1">Belongs to the TRAPP small subunits family. BET3 subfamily.</text>
</comment>
<evidence type="ECO:0000256" key="1">
    <source>
        <dbReference type="ARBA" id="ARBA00006218"/>
    </source>
</evidence>
<organism evidence="2 3">
    <name type="scientific">Encephalitozoon romaleae (strain SJ-2008)</name>
    <name type="common">Microsporidian parasite</name>
    <dbReference type="NCBI Taxonomy" id="1178016"/>
    <lineage>
        <taxon>Eukaryota</taxon>
        <taxon>Fungi</taxon>
        <taxon>Fungi incertae sedis</taxon>
        <taxon>Microsporidia</taxon>
        <taxon>Unikaryonidae</taxon>
        <taxon>Encephalitozoon</taxon>
    </lineage>
</organism>
<reference evidence="2 3" key="1">
    <citation type="journal article" date="2012" name="Proc. Natl. Acad. Sci. U.S.A.">
        <title>Gain and loss of multiple functionally related, horizontally transferred genes in the reduced genomes of two microsporidian parasites.</title>
        <authorList>
            <person name="Pombert J.-F."/>
            <person name="Selman M."/>
            <person name="Burki F."/>
            <person name="Bardell F.T."/>
            <person name="Farinelli L."/>
            <person name="Solter L.F."/>
            <person name="Whitman D.W."/>
            <person name="Weiss L.M."/>
            <person name="Corradi N."/>
            <person name="Keeling P.J."/>
        </authorList>
    </citation>
    <scope>NUCLEOTIDE SEQUENCE [LARGE SCALE GENOMIC DNA]</scope>
    <source>
        <strain evidence="2 3">SJ-2008</strain>
    </source>
</reference>
<name>I6ZH89_ENCRO</name>
<dbReference type="EMBL" id="CP003519">
    <property type="protein sequence ID" value="AFN82563.1"/>
    <property type="molecule type" value="Genomic_DNA"/>
</dbReference>
<dbReference type="GeneID" id="20520849"/>
<dbReference type="VEuPathDB" id="MicrosporidiaDB:EROM_020880"/>
<dbReference type="Pfam" id="PF04051">
    <property type="entry name" value="TRAPP"/>
    <property type="match status" value="1"/>
</dbReference>
<keyword evidence="3" id="KW-1185">Reference proteome</keyword>
<evidence type="ECO:0008006" key="4">
    <source>
        <dbReference type="Google" id="ProtNLM"/>
    </source>
</evidence>
<accession>I6ZH89</accession>
<dbReference type="HOGENOM" id="CLU_1525130_0_0_1"/>